<dbReference type="Proteomes" id="UP000094070">
    <property type="component" value="Unassembled WGS sequence"/>
</dbReference>
<organism evidence="1 2">
    <name type="scientific">Vibrio rumoiensis 1S-45</name>
    <dbReference type="NCBI Taxonomy" id="1188252"/>
    <lineage>
        <taxon>Bacteria</taxon>
        <taxon>Pseudomonadati</taxon>
        <taxon>Pseudomonadota</taxon>
        <taxon>Gammaproteobacteria</taxon>
        <taxon>Vibrionales</taxon>
        <taxon>Vibrionaceae</taxon>
        <taxon>Vibrio</taxon>
    </lineage>
</organism>
<gene>
    <name evidence="1" type="ORF">A1QC_06165</name>
</gene>
<dbReference type="Pfam" id="PF11869">
    <property type="entry name" value="DUF3389"/>
    <property type="match status" value="1"/>
</dbReference>
<evidence type="ECO:0000313" key="2">
    <source>
        <dbReference type="Proteomes" id="UP000094070"/>
    </source>
</evidence>
<sequence length="79" mass="8693">MIIEFSHGKIIANQHEVVIRLVAVPHSSLQAQVDCLTLIGRGANVITAHDMGCQWSIKLDDDEQLNQLAEFLCLPVNNG</sequence>
<dbReference type="EMBL" id="AJYK02000029">
    <property type="protein sequence ID" value="OEF27614.1"/>
    <property type="molecule type" value="Genomic_DNA"/>
</dbReference>
<dbReference type="OrthoDB" id="6271555at2"/>
<keyword evidence="2" id="KW-1185">Reference proteome</keyword>
<comment type="caution">
    <text evidence="1">The sequence shown here is derived from an EMBL/GenBank/DDBJ whole genome shotgun (WGS) entry which is preliminary data.</text>
</comment>
<dbReference type="RefSeq" id="WP_017023664.1">
    <property type="nucleotide sequence ID" value="NZ_AJYK02000029.1"/>
</dbReference>
<dbReference type="AlphaFoldDB" id="A0A1E5E4C7"/>
<protein>
    <submittedName>
        <fullName evidence="1">PTS sugar transporter subunit IIA</fullName>
    </submittedName>
</protein>
<keyword evidence="1" id="KW-0762">Sugar transport</keyword>
<dbReference type="STRING" id="1188252.A1QC_06165"/>
<proteinExistence type="predicted"/>
<reference evidence="1 2" key="1">
    <citation type="journal article" date="2012" name="Science">
        <title>Ecological populations of bacteria act as socially cohesive units of antibiotic production and resistance.</title>
        <authorList>
            <person name="Cordero O.X."/>
            <person name="Wildschutte H."/>
            <person name="Kirkup B."/>
            <person name="Proehl S."/>
            <person name="Ngo L."/>
            <person name="Hussain F."/>
            <person name="Le Roux F."/>
            <person name="Mincer T."/>
            <person name="Polz M.F."/>
        </authorList>
    </citation>
    <scope>NUCLEOTIDE SEQUENCE [LARGE SCALE GENOMIC DNA]</scope>
    <source>
        <strain evidence="1 2">1S-45</strain>
    </source>
</reference>
<keyword evidence="1" id="KW-0813">Transport</keyword>
<dbReference type="InterPro" id="IPR021811">
    <property type="entry name" value="DUF3389"/>
</dbReference>
<accession>A0A1E5E4C7</accession>
<name>A0A1E5E4C7_9VIBR</name>
<evidence type="ECO:0000313" key="1">
    <source>
        <dbReference type="EMBL" id="OEF27614.1"/>
    </source>
</evidence>